<dbReference type="GO" id="GO:0010181">
    <property type="term" value="F:FMN binding"/>
    <property type="evidence" value="ECO:0007669"/>
    <property type="project" value="InterPro"/>
</dbReference>
<dbReference type="GO" id="GO:0003958">
    <property type="term" value="F:NADPH-hemoprotein reductase activity"/>
    <property type="evidence" value="ECO:0007669"/>
    <property type="project" value="UniProtKB-EC"/>
</dbReference>
<evidence type="ECO:0000256" key="5">
    <source>
        <dbReference type="ARBA" id="ARBA00022827"/>
    </source>
</evidence>
<dbReference type="AlphaFoldDB" id="A0A088SDE9"/>
<dbReference type="PANTHER" id="PTHR19384">
    <property type="entry name" value="NITRIC OXIDE SYNTHASE-RELATED"/>
    <property type="match status" value="1"/>
</dbReference>
<dbReference type="GO" id="GO:0005829">
    <property type="term" value="C:cytosol"/>
    <property type="evidence" value="ECO:0007669"/>
    <property type="project" value="TreeGrafter"/>
</dbReference>
<dbReference type="EC" id="1.6.2.4" evidence="8"/>
<dbReference type="SUPFAM" id="SSF52343">
    <property type="entry name" value="Ferredoxin reductase-like, C-terminal NADP-linked domain"/>
    <property type="match status" value="1"/>
</dbReference>
<keyword evidence="4" id="KW-0288">FMN</keyword>
<evidence type="ECO:0000259" key="11">
    <source>
        <dbReference type="PROSITE" id="PS51384"/>
    </source>
</evidence>
<dbReference type="OrthoDB" id="1856718at2759"/>
<keyword evidence="7" id="KW-0560">Oxidoreductase</keyword>
<sequence>MSLLFIVATLLISLAGYLYFQLKRQASGRCAAASTTANPTRKEESGTPSPTTAAEESGSGSVDKVQKEVTVLFGSQTGTAEMFAKTLTREGAKLGVPIRVLDVDGYETYNMEDERLIILICATYGEGESTDTMKGFHDWMMDECRSPGEELANVKYAVFGLGDRQYKYFCEEGIVMDRRFEELGAQRIFGLGCGDSGNGQLEEQFDEWCRDLWPAVGRALNITIKLNSEEPVEPQCRMKYWENAEESLAFPKTASVLEPTQRLPMWVPVIRNEELLHKAEGYSTRAIDFSIKDTIISYQAGDHLGILPCNSDELVSQYLQILSVSDEEAGRIFSLQDKKTLKNVLPARVSARTALKWYIDLAGPPKKSTLRAFAHCCTDPLQREELLRILRVNQDAQKEFSKLCGKLRTMFGFLRKFDSAKVPLPFFLELMPRIAPRYYSISSDLLATPTLVGTTVGIVDGGLCTNMLARMQVGDKVPVFVRKSTFHLPMRHKERPLVMIGTGTGVAPFIGFIARRGVWKQKGTELGKAILFFGCRRHAEDHIFEDYCTAALHDGVLSALVVAYSRDQADKVYVQNRLRERGAEIWEMMVSGANVYLCGDARRMARDVEAELKRIVEVEGQMSREAAGEYIEKMGKEGRYLKDVWSSTL</sequence>
<evidence type="ECO:0000313" key="12">
    <source>
        <dbReference type="EMBL" id="AIN99766.1"/>
    </source>
</evidence>
<proteinExistence type="predicted"/>
<dbReference type="Proteomes" id="UP000063063">
    <property type="component" value="Chromosome 28"/>
</dbReference>
<dbReference type="FunFam" id="3.40.50.360:FF:000067">
    <property type="entry name" value="Putative p450 reductase"/>
    <property type="match status" value="1"/>
</dbReference>
<dbReference type="InterPro" id="IPR029039">
    <property type="entry name" value="Flavoprotein-like_sf"/>
</dbReference>
<dbReference type="InterPro" id="IPR001709">
    <property type="entry name" value="Flavoprot_Pyr_Nucl_cyt_Rdtase"/>
</dbReference>
<dbReference type="InterPro" id="IPR001433">
    <property type="entry name" value="OxRdtase_FAD/NAD-bd"/>
</dbReference>
<dbReference type="InterPro" id="IPR001094">
    <property type="entry name" value="Flavdoxin-like"/>
</dbReference>
<evidence type="ECO:0000256" key="9">
    <source>
        <dbReference type="SAM" id="MobiDB-lite"/>
    </source>
</evidence>
<comment type="cofactor">
    <cofactor evidence="2">
        <name>FAD</name>
        <dbReference type="ChEBI" id="CHEBI:57692"/>
    </cofactor>
</comment>
<dbReference type="PRINTS" id="PR00371">
    <property type="entry name" value="FPNCR"/>
</dbReference>
<dbReference type="eggNOG" id="KOG1158">
    <property type="taxonomic scope" value="Eukaryota"/>
</dbReference>
<comment type="cofactor">
    <cofactor evidence="1">
        <name>FMN</name>
        <dbReference type="ChEBI" id="CHEBI:58210"/>
    </cofactor>
</comment>
<name>A0A088SDE9_LEIPA</name>
<dbReference type="SUPFAM" id="SSF63380">
    <property type="entry name" value="Riboflavin synthase domain-like"/>
    <property type="match status" value="1"/>
</dbReference>
<evidence type="ECO:0000313" key="13">
    <source>
        <dbReference type="Proteomes" id="UP000063063"/>
    </source>
</evidence>
<feature type="region of interest" description="Disordered" evidence="9">
    <location>
        <begin position="33"/>
        <end position="62"/>
    </location>
</feature>
<feature type="compositionally biased region" description="Polar residues" evidence="9">
    <location>
        <begin position="46"/>
        <end position="60"/>
    </location>
</feature>
<dbReference type="PROSITE" id="PS50902">
    <property type="entry name" value="FLAVODOXIN_LIKE"/>
    <property type="match status" value="1"/>
</dbReference>
<evidence type="ECO:0000259" key="10">
    <source>
        <dbReference type="PROSITE" id="PS50902"/>
    </source>
</evidence>
<dbReference type="KEGG" id="lpan:LPMP_281330"/>
<keyword evidence="13" id="KW-1185">Reference proteome</keyword>
<evidence type="ECO:0000256" key="8">
    <source>
        <dbReference type="ARBA" id="ARBA00023797"/>
    </source>
</evidence>
<dbReference type="Pfam" id="PF00175">
    <property type="entry name" value="NAD_binding_1"/>
    <property type="match status" value="1"/>
</dbReference>
<keyword evidence="3" id="KW-0285">Flavoprotein</keyword>
<dbReference type="FunFam" id="1.20.990.10:FF:000001">
    <property type="entry name" value="NADPH--cytochrome P450 reductase"/>
    <property type="match status" value="1"/>
</dbReference>
<dbReference type="PRINTS" id="PR00369">
    <property type="entry name" value="FLAVODOXIN"/>
</dbReference>
<dbReference type="GeneID" id="22576578"/>
<dbReference type="InterPro" id="IPR023173">
    <property type="entry name" value="NADPH_Cyt_P450_Rdtase_alpha"/>
</dbReference>
<accession>A0A088SDE9</accession>
<dbReference type="InterPro" id="IPR017927">
    <property type="entry name" value="FAD-bd_FR_type"/>
</dbReference>
<dbReference type="Gene3D" id="2.40.30.10">
    <property type="entry name" value="Translation factors"/>
    <property type="match status" value="1"/>
</dbReference>
<feature type="domain" description="Flavodoxin-like" evidence="10">
    <location>
        <begin position="69"/>
        <end position="213"/>
    </location>
</feature>
<dbReference type="VEuPathDB" id="TriTrypDB:LPAL13_280019300"/>
<evidence type="ECO:0000256" key="3">
    <source>
        <dbReference type="ARBA" id="ARBA00022630"/>
    </source>
</evidence>
<dbReference type="Pfam" id="PF00667">
    <property type="entry name" value="FAD_binding_1"/>
    <property type="match status" value="1"/>
</dbReference>
<organism evidence="12 13">
    <name type="scientific">Leishmania panamensis</name>
    <dbReference type="NCBI Taxonomy" id="5679"/>
    <lineage>
        <taxon>Eukaryota</taxon>
        <taxon>Discoba</taxon>
        <taxon>Euglenozoa</taxon>
        <taxon>Kinetoplastea</taxon>
        <taxon>Metakinetoplastina</taxon>
        <taxon>Trypanosomatida</taxon>
        <taxon>Trypanosomatidae</taxon>
        <taxon>Leishmaniinae</taxon>
        <taxon>Leishmania</taxon>
        <taxon>Leishmania guyanensis species complex</taxon>
    </lineage>
</organism>
<dbReference type="Gene3D" id="3.40.50.80">
    <property type="entry name" value="Nucleotide-binding domain of ferredoxin-NADP reductase (FNR) module"/>
    <property type="match status" value="1"/>
</dbReference>
<dbReference type="RefSeq" id="XP_010700473.1">
    <property type="nucleotide sequence ID" value="XM_010702171.1"/>
</dbReference>
<dbReference type="SUPFAM" id="SSF52218">
    <property type="entry name" value="Flavoproteins"/>
    <property type="match status" value="1"/>
</dbReference>
<dbReference type="FunFam" id="3.40.50.80:FF:000001">
    <property type="entry name" value="NADPH--cytochrome P450 reductase 1"/>
    <property type="match status" value="1"/>
</dbReference>
<dbReference type="Gene3D" id="1.20.990.10">
    <property type="entry name" value="NADPH-cytochrome p450 Reductase, Chain A, domain 3"/>
    <property type="match status" value="1"/>
</dbReference>
<dbReference type="InterPro" id="IPR003097">
    <property type="entry name" value="CysJ-like_FAD-binding"/>
</dbReference>
<dbReference type="InterPro" id="IPR039261">
    <property type="entry name" value="FNR_nucleotide-bd"/>
</dbReference>
<dbReference type="EMBL" id="CP009397">
    <property type="protein sequence ID" value="AIN99766.1"/>
    <property type="molecule type" value="Genomic_DNA"/>
</dbReference>
<evidence type="ECO:0000256" key="1">
    <source>
        <dbReference type="ARBA" id="ARBA00001917"/>
    </source>
</evidence>
<protein>
    <recommendedName>
        <fullName evidence="8">NADPH--hemoprotein reductase</fullName>
        <ecNumber evidence="8">1.6.2.4</ecNumber>
    </recommendedName>
</protein>
<dbReference type="VEuPathDB" id="TriTrypDB:LPMP_281330"/>
<dbReference type="PROSITE" id="PS51384">
    <property type="entry name" value="FAD_FR"/>
    <property type="match status" value="1"/>
</dbReference>
<dbReference type="Gene3D" id="3.40.50.360">
    <property type="match status" value="1"/>
</dbReference>
<evidence type="ECO:0000256" key="7">
    <source>
        <dbReference type="ARBA" id="ARBA00023002"/>
    </source>
</evidence>
<feature type="domain" description="FAD-binding FR-type" evidence="11">
    <location>
        <begin position="262"/>
        <end position="489"/>
    </location>
</feature>
<dbReference type="InterPro" id="IPR017938">
    <property type="entry name" value="Riboflavin_synthase-like_b-brl"/>
</dbReference>
<dbReference type="PANTHER" id="PTHR19384:SF17">
    <property type="entry name" value="NADPH--CYTOCHROME P450 REDUCTASE"/>
    <property type="match status" value="1"/>
</dbReference>
<evidence type="ECO:0000256" key="4">
    <source>
        <dbReference type="ARBA" id="ARBA00022643"/>
    </source>
</evidence>
<dbReference type="InterPro" id="IPR008254">
    <property type="entry name" value="Flavodoxin/NO_synth"/>
</dbReference>
<keyword evidence="6" id="KW-0521">NADP</keyword>
<dbReference type="Pfam" id="PF00258">
    <property type="entry name" value="Flavodoxin_1"/>
    <property type="match status" value="1"/>
</dbReference>
<gene>
    <name evidence="12" type="ORF">LPMP_281330</name>
</gene>
<dbReference type="GO" id="GO:0050660">
    <property type="term" value="F:flavin adenine dinucleotide binding"/>
    <property type="evidence" value="ECO:0007669"/>
    <property type="project" value="TreeGrafter"/>
</dbReference>
<evidence type="ECO:0000256" key="2">
    <source>
        <dbReference type="ARBA" id="ARBA00001974"/>
    </source>
</evidence>
<keyword evidence="5" id="KW-0274">FAD</keyword>
<reference evidence="12 13" key="1">
    <citation type="journal article" date="2015" name="Sci. Rep.">
        <title>The genome of Leishmania panamensis: insights into genomics of the L. (Viannia) subgenus.</title>
        <authorList>
            <person name="Llanes A."/>
            <person name="Restrepo C.M."/>
            <person name="Vecchio G.D."/>
            <person name="Anguizola F.J."/>
            <person name="Lleonart R."/>
        </authorList>
    </citation>
    <scope>NUCLEOTIDE SEQUENCE [LARGE SCALE GENOMIC DNA]</scope>
    <source>
        <strain evidence="12 13">MHOM/PA/94/PSC-1</strain>
    </source>
</reference>
<evidence type="ECO:0000256" key="6">
    <source>
        <dbReference type="ARBA" id="ARBA00022857"/>
    </source>
</evidence>